<dbReference type="Proteomes" id="UP001314170">
    <property type="component" value="Unassembled WGS sequence"/>
</dbReference>
<keyword evidence="3" id="KW-1185">Reference proteome</keyword>
<sequence length="100" mass="10308">MAKHCTVNLKAAQGAIPSLADAREACGSEGREIKVGGFGKVGGVLTVEEGAPPLASLKGKTNKAHPQHHKSRNRTPATRNPNNTTPILSTPSTSSISAQV</sequence>
<evidence type="ECO:0000313" key="2">
    <source>
        <dbReference type="EMBL" id="CAK7345634.1"/>
    </source>
</evidence>
<gene>
    <name evidence="2" type="ORF">DCAF_LOCUS18333</name>
</gene>
<name>A0AAV1S2M6_9ROSI</name>
<evidence type="ECO:0000256" key="1">
    <source>
        <dbReference type="SAM" id="MobiDB-lite"/>
    </source>
</evidence>
<feature type="region of interest" description="Disordered" evidence="1">
    <location>
        <begin position="52"/>
        <end position="100"/>
    </location>
</feature>
<feature type="compositionally biased region" description="Low complexity" evidence="1">
    <location>
        <begin position="74"/>
        <end position="100"/>
    </location>
</feature>
<proteinExistence type="predicted"/>
<reference evidence="2 3" key="1">
    <citation type="submission" date="2024-01" db="EMBL/GenBank/DDBJ databases">
        <authorList>
            <person name="Waweru B."/>
        </authorList>
    </citation>
    <scope>NUCLEOTIDE SEQUENCE [LARGE SCALE GENOMIC DNA]</scope>
</reference>
<comment type="caution">
    <text evidence="2">The sequence shown here is derived from an EMBL/GenBank/DDBJ whole genome shotgun (WGS) entry which is preliminary data.</text>
</comment>
<evidence type="ECO:0000313" key="3">
    <source>
        <dbReference type="Proteomes" id="UP001314170"/>
    </source>
</evidence>
<dbReference type="AlphaFoldDB" id="A0AAV1S2M6"/>
<dbReference type="EMBL" id="CAWUPB010001168">
    <property type="protein sequence ID" value="CAK7345634.1"/>
    <property type="molecule type" value="Genomic_DNA"/>
</dbReference>
<accession>A0AAV1S2M6</accession>
<organism evidence="2 3">
    <name type="scientific">Dovyalis caffra</name>
    <dbReference type="NCBI Taxonomy" id="77055"/>
    <lineage>
        <taxon>Eukaryota</taxon>
        <taxon>Viridiplantae</taxon>
        <taxon>Streptophyta</taxon>
        <taxon>Embryophyta</taxon>
        <taxon>Tracheophyta</taxon>
        <taxon>Spermatophyta</taxon>
        <taxon>Magnoliopsida</taxon>
        <taxon>eudicotyledons</taxon>
        <taxon>Gunneridae</taxon>
        <taxon>Pentapetalae</taxon>
        <taxon>rosids</taxon>
        <taxon>fabids</taxon>
        <taxon>Malpighiales</taxon>
        <taxon>Salicaceae</taxon>
        <taxon>Flacourtieae</taxon>
        <taxon>Dovyalis</taxon>
    </lineage>
</organism>
<protein>
    <submittedName>
        <fullName evidence="2">Uncharacterized protein</fullName>
    </submittedName>
</protein>
<feature type="compositionally biased region" description="Basic residues" evidence="1">
    <location>
        <begin position="60"/>
        <end position="73"/>
    </location>
</feature>